<sequence length="147" mass="15926">MLGRLGTVELTQARERGDGALERDWWCSVRRRRSLELASDTTAVDAALPRQRRVWPKMEEIARRGELARRCGHAARKTRTSTVSVADGAVTRLRRPWTRAVGTRHYSDGFEGAARAGATKLGAVEAAGVEVGGDDDGDGSSRPAEPG</sequence>
<organism evidence="2 3">
    <name type="scientific">Iris pallida</name>
    <name type="common">Sweet iris</name>
    <dbReference type="NCBI Taxonomy" id="29817"/>
    <lineage>
        <taxon>Eukaryota</taxon>
        <taxon>Viridiplantae</taxon>
        <taxon>Streptophyta</taxon>
        <taxon>Embryophyta</taxon>
        <taxon>Tracheophyta</taxon>
        <taxon>Spermatophyta</taxon>
        <taxon>Magnoliopsida</taxon>
        <taxon>Liliopsida</taxon>
        <taxon>Asparagales</taxon>
        <taxon>Iridaceae</taxon>
        <taxon>Iridoideae</taxon>
        <taxon>Irideae</taxon>
        <taxon>Iris</taxon>
    </lineage>
</organism>
<dbReference type="AlphaFoldDB" id="A0AAX6EQN3"/>
<keyword evidence="3" id="KW-1185">Reference proteome</keyword>
<accession>A0AAX6EQN3</accession>
<reference evidence="2" key="2">
    <citation type="submission" date="2023-04" db="EMBL/GenBank/DDBJ databases">
        <authorList>
            <person name="Bruccoleri R.E."/>
            <person name="Oakeley E.J."/>
            <person name="Faust A.-M."/>
            <person name="Dessus-Babus S."/>
            <person name="Altorfer M."/>
            <person name="Burckhardt D."/>
            <person name="Oertli M."/>
            <person name="Naumann U."/>
            <person name="Petersen F."/>
            <person name="Wong J."/>
        </authorList>
    </citation>
    <scope>NUCLEOTIDE SEQUENCE</scope>
    <source>
        <strain evidence="2">GSM-AAB239-AS_SAM_17_03QT</strain>
        <tissue evidence="2">Leaf</tissue>
    </source>
</reference>
<evidence type="ECO:0000313" key="2">
    <source>
        <dbReference type="EMBL" id="KAJ6806095.1"/>
    </source>
</evidence>
<protein>
    <submittedName>
        <fullName evidence="2">Proline-rich protein 36</fullName>
    </submittedName>
</protein>
<gene>
    <name evidence="2" type="ORF">M6B38_176970</name>
</gene>
<proteinExistence type="predicted"/>
<dbReference type="Proteomes" id="UP001140949">
    <property type="component" value="Unassembled WGS sequence"/>
</dbReference>
<reference evidence="2" key="1">
    <citation type="journal article" date="2023" name="GigaByte">
        <title>Genome assembly of the bearded iris, Iris pallida Lam.</title>
        <authorList>
            <person name="Bruccoleri R.E."/>
            <person name="Oakeley E.J."/>
            <person name="Faust A.M.E."/>
            <person name="Altorfer M."/>
            <person name="Dessus-Babus S."/>
            <person name="Burckhardt D."/>
            <person name="Oertli M."/>
            <person name="Naumann U."/>
            <person name="Petersen F."/>
            <person name="Wong J."/>
        </authorList>
    </citation>
    <scope>NUCLEOTIDE SEQUENCE</scope>
    <source>
        <strain evidence="2">GSM-AAB239-AS_SAM_17_03QT</strain>
    </source>
</reference>
<evidence type="ECO:0000313" key="3">
    <source>
        <dbReference type="Proteomes" id="UP001140949"/>
    </source>
</evidence>
<dbReference type="EMBL" id="JANAVB010035017">
    <property type="protein sequence ID" value="KAJ6806095.1"/>
    <property type="molecule type" value="Genomic_DNA"/>
</dbReference>
<comment type="caution">
    <text evidence="2">The sequence shown here is derived from an EMBL/GenBank/DDBJ whole genome shotgun (WGS) entry which is preliminary data.</text>
</comment>
<feature type="region of interest" description="Disordered" evidence="1">
    <location>
        <begin position="128"/>
        <end position="147"/>
    </location>
</feature>
<name>A0AAX6EQN3_IRIPA</name>
<evidence type="ECO:0000256" key="1">
    <source>
        <dbReference type="SAM" id="MobiDB-lite"/>
    </source>
</evidence>